<name>A0ACB7WLG6_DIOAL</name>
<sequence>MINIVSPTVQCCNTTNLDFLERELQRHLTEKKFLLVLDDVWTDEWQQLLTHLEFAQAQAIKIIVTCRNPTILRSIDKENQIILESLCDQEYWSFFVNCAFAEKNLDNYSQELHNIGKCIMKKLKGSPLAAKTVGKLLGHSLTEKHWTDILESDLWKFENSPHDIMHAFALSYYHLPQHLQQCFIFCSVFPKKHLYYMDDLVCMWIANGYIYENGSSPKTMNDIGKGYCHELQAMCFFDADSSTWFRMHDLMHDLAQLVSHGEICIYKSGKDKMISKNARHLYAQESAYDMSAFLNHEAFKRIRVLVVLDANMEEFPHAICHLKHLQYLDLKETSIKLIPESLCKLYQSRVLKLLPPYTLPSLFHNLINLQSWGMSGHKLFDDERAPVFHVKKERGYMIKQLKNMNELTGALSIASLENIDNMKEAMKAKLKEKHHINNLRLYWKDKMDGYRHDIQEEVLEGLQPHPNLEELEIEGYIGSTTPSWLMTLALQKLRELYLIKCRNWICLPATLGLLPFLEKLHFYYMENITVECDDSVTEMFPSLRFLELYKATISFKGKSTSSSSLTTLGHCKLFPHLQYLNIVEYDAVNGLHWPIYSTLEWLCIRNCPGLDDQLTGCLYGLSSLTTLDLTGAKIKTFPTEVMATLHALEQLSLTDCNELLSLKGLQALPSMRKLFVSQWTQFKSWCMEEMVGLDELAIVSCQDLEYLPAWLHRPPLLKQLRRW</sequence>
<keyword evidence="2" id="KW-1185">Reference proteome</keyword>
<dbReference type="EMBL" id="CM037013">
    <property type="protein sequence ID" value="KAH7688783.1"/>
    <property type="molecule type" value="Genomic_DNA"/>
</dbReference>
<evidence type="ECO:0000313" key="2">
    <source>
        <dbReference type="Proteomes" id="UP000827976"/>
    </source>
</evidence>
<reference evidence="2" key="1">
    <citation type="journal article" date="2022" name="Nat. Commun.">
        <title>Chromosome evolution and the genetic basis of agronomically important traits in greater yam.</title>
        <authorList>
            <person name="Bredeson J.V."/>
            <person name="Lyons J.B."/>
            <person name="Oniyinde I.O."/>
            <person name="Okereke N.R."/>
            <person name="Kolade O."/>
            <person name="Nnabue I."/>
            <person name="Nwadili C.O."/>
            <person name="Hribova E."/>
            <person name="Parker M."/>
            <person name="Nwogha J."/>
            <person name="Shu S."/>
            <person name="Carlson J."/>
            <person name="Kariba R."/>
            <person name="Muthemba S."/>
            <person name="Knop K."/>
            <person name="Barton G.J."/>
            <person name="Sherwood A.V."/>
            <person name="Lopez-Montes A."/>
            <person name="Asiedu R."/>
            <person name="Jamnadass R."/>
            <person name="Muchugi A."/>
            <person name="Goodstein D."/>
            <person name="Egesi C.N."/>
            <person name="Featherston J."/>
            <person name="Asfaw A."/>
            <person name="Simpson G.G."/>
            <person name="Dolezel J."/>
            <person name="Hendre P.S."/>
            <person name="Van Deynze A."/>
            <person name="Kumar P.L."/>
            <person name="Obidiegwu J.E."/>
            <person name="Bhattacharjee R."/>
            <person name="Rokhsar D.S."/>
        </authorList>
    </citation>
    <scope>NUCLEOTIDE SEQUENCE [LARGE SCALE GENOMIC DNA]</scope>
    <source>
        <strain evidence="2">cv. TDa95/00328</strain>
    </source>
</reference>
<evidence type="ECO:0000313" key="1">
    <source>
        <dbReference type="EMBL" id="KAH7688783.1"/>
    </source>
</evidence>
<organism evidence="1 2">
    <name type="scientific">Dioscorea alata</name>
    <name type="common">Purple yam</name>
    <dbReference type="NCBI Taxonomy" id="55571"/>
    <lineage>
        <taxon>Eukaryota</taxon>
        <taxon>Viridiplantae</taxon>
        <taxon>Streptophyta</taxon>
        <taxon>Embryophyta</taxon>
        <taxon>Tracheophyta</taxon>
        <taxon>Spermatophyta</taxon>
        <taxon>Magnoliopsida</taxon>
        <taxon>Liliopsida</taxon>
        <taxon>Dioscoreales</taxon>
        <taxon>Dioscoreaceae</taxon>
        <taxon>Dioscorea</taxon>
    </lineage>
</organism>
<gene>
    <name evidence="1" type="ORF">IHE45_03G053200</name>
</gene>
<accession>A0ACB7WLG6</accession>
<keyword evidence="1" id="KW-0378">Hydrolase</keyword>
<comment type="caution">
    <text evidence="1">The sequence shown here is derived from an EMBL/GenBank/DDBJ whole genome shotgun (WGS) entry which is preliminary data.</text>
</comment>
<dbReference type="Proteomes" id="UP000827976">
    <property type="component" value="Chromosome 3"/>
</dbReference>
<proteinExistence type="predicted"/>
<protein>
    <submittedName>
        <fullName evidence="1">P-loop containing nucleoside triphosphate hydrolase protein</fullName>
    </submittedName>
</protein>